<keyword evidence="5" id="KW-0413">Isomerase</keyword>
<dbReference type="InterPro" id="IPR015899">
    <property type="entry name" value="UDP-GalPyranose_mutase_C"/>
</dbReference>
<dbReference type="SUPFAM" id="SSF51971">
    <property type="entry name" value="Nucleotide-binding domain"/>
    <property type="match status" value="1"/>
</dbReference>
<organism evidence="7 8">
    <name type="scientific">Peptoanaerobacter stomatis</name>
    <dbReference type="NCBI Taxonomy" id="796937"/>
    <lineage>
        <taxon>Bacteria</taxon>
        <taxon>Bacillati</taxon>
        <taxon>Bacillota</taxon>
        <taxon>Clostridia</taxon>
        <taxon>Peptostreptococcales</taxon>
        <taxon>Filifactoraceae</taxon>
        <taxon>Peptoanaerobacter</taxon>
    </lineage>
</organism>
<sequence length="391" mass="46308">MKALIVGTGYSGSIIARKLAEEKNFKVKMIEQRSHIAGNMYDYFNEYGVLVHKYGPHLLNTNKYEIMEFLERYTELIPFEVKLLSHIDGNYVRLPFNFKTIQQLVGYKKSEKIIKKIREKYKNIQEVSIYELIKEDDNDIREYGRLLYDKAYKTYTAKQWGTDPFSLDESVLNRVKMRLNYEEKYLNTDFQFIPKHGYTKLFENMLNHENIEVTLNTNAINHITFDDTNNVVLYDGIKYDVLVFTGAIDELFGEMYGSLPYRSLEFVYESKKTNSILPTHIVSCPNPNVAYTRITEYNKINGQMQGEYSTIGIEYPYEYNKDAEKGNLPYYPIINEENLKLFNKYVEYSKKYKNLFLCGRLADYKYYNMDLIIDMTLKKYKILEEILDDVE</sequence>
<evidence type="ECO:0000259" key="6">
    <source>
        <dbReference type="Pfam" id="PF03275"/>
    </source>
</evidence>
<gene>
    <name evidence="7" type="ORF">HMPREF9629_01849</name>
</gene>
<dbReference type="EMBL" id="AFZE01000013">
    <property type="protein sequence ID" value="EHL15460.1"/>
    <property type="molecule type" value="Genomic_DNA"/>
</dbReference>
<keyword evidence="3" id="KW-0285">Flavoprotein</keyword>
<evidence type="ECO:0000256" key="1">
    <source>
        <dbReference type="ARBA" id="ARBA00001974"/>
    </source>
</evidence>
<evidence type="ECO:0000313" key="7">
    <source>
        <dbReference type="EMBL" id="EHL15460.1"/>
    </source>
</evidence>
<dbReference type="GO" id="GO:0005829">
    <property type="term" value="C:cytosol"/>
    <property type="evidence" value="ECO:0007669"/>
    <property type="project" value="TreeGrafter"/>
</dbReference>
<dbReference type="SUPFAM" id="SSF54373">
    <property type="entry name" value="FAD-linked reductases, C-terminal domain"/>
    <property type="match status" value="1"/>
</dbReference>
<accession>G9X0B3</accession>
<evidence type="ECO:0000256" key="5">
    <source>
        <dbReference type="ARBA" id="ARBA00023235"/>
    </source>
</evidence>
<dbReference type="BioCyc" id="EBAC796937-HMP:GMGH-1857-MONOMER"/>
<proteinExistence type="inferred from homology"/>
<dbReference type="AlphaFoldDB" id="G9X0B3"/>
<dbReference type="GO" id="GO:0050660">
    <property type="term" value="F:flavin adenine dinucleotide binding"/>
    <property type="evidence" value="ECO:0007669"/>
    <property type="project" value="TreeGrafter"/>
</dbReference>
<dbReference type="Pfam" id="PF13450">
    <property type="entry name" value="NAD_binding_8"/>
    <property type="match status" value="1"/>
</dbReference>
<evidence type="ECO:0000256" key="3">
    <source>
        <dbReference type="ARBA" id="ARBA00022630"/>
    </source>
</evidence>
<dbReference type="Proteomes" id="UP000006437">
    <property type="component" value="Unassembled WGS sequence"/>
</dbReference>
<dbReference type="Pfam" id="PF03275">
    <property type="entry name" value="GLF"/>
    <property type="match status" value="1"/>
</dbReference>
<name>G9X0B3_9FIRM</name>
<evidence type="ECO:0000256" key="4">
    <source>
        <dbReference type="ARBA" id="ARBA00022827"/>
    </source>
</evidence>
<dbReference type="NCBIfam" id="TIGR00031">
    <property type="entry name" value="UDP-GALP_mutase"/>
    <property type="match status" value="1"/>
</dbReference>
<protein>
    <recommendedName>
        <fullName evidence="6">UDP-galactopyranose mutase C-terminal domain-containing protein</fullName>
    </recommendedName>
</protein>
<dbReference type="Gene3D" id="3.40.50.720">
    <property type="entry name" value="NAD(P)-binding Rossmann-like Domain"/>
    <property type="match status" value="3"/>
</dbReference>
<dbReference type="InterPro" id="IPR004379">
    <property type="entry name" value="UDP-GALP_mutase"/>
</dbReference>
<keyword evidence="4" id="KW-0274">FAD</keyword>
<dbReference type="GO" id="GO:0008767">
    <property type="term" value="F:UDP-galactopyranose mutase activity"/>
    <property type="evidence" value="ECO:0007669"/>
    <property type="project" value="InterPro"/>
</dbReference>
<dbReference type="RefSeq" id="WP_009526078.1">
    <property type="nucleotide sequence ID" value="NZ_JH414561.1"/>
</dbReference>
<dbReference type="PANTHER" id="PTHR21197:SF0">
    <property type="entry name" value="UDP-GALACTOPYRANOSE MUTASE"/>
    <property type="match status" value="1"/>
</dbReference>
<dbReference type="PATRIC" id="fig|796937.3.peg.1060"/>
<comment type="caution">
    <text evidence="7">The sequence shown here is derived from an EMBL/GenBank/DDBJ whole genome shotgun (WGS) entry which is preliminary data.</text>
</comment>
<evidence type="ECO:0000256" key="2">
    <source>
        <dbReference type="ARBA" id="ARBA00009321"/>
    </source>
</evidence>
<dbReference type="PANTHER" id="PTHR21197">
    <property type="entry name" value="UDP-GALACTOPYRANOSE MUTASE"/>
    <property type="match status" value="1"/>
</dbReference>
<reference evidence="7 8" key="1">
    <citation type="submission" date="2011-08" db="EMBL/GenBank/DDBJ databases">
        <title>The Genome Sequence of Eubacteriaceae bacterium ACC19a.</title>
        <authorList>
            <consortium name="The Broad Institute Genome Sequencing Platform"/>
            <person name="Earl A."/>
            <person name="Ward D."/>
            <person name="Feldgarden M."/>
            <person name="Gevers D."/>
            <person name="Sizova M."/>
            <person name="Hazen A."/>
            <person name="Epstein S."/>
            <person name="Young S.K."/>
            <person name="Zeng Q."/>
            <person name="Gargeya S."/>
            <person name="Fitzgerald M."/>
            <person name="Haas B."/>
            <person name="Abouelleil A."/>
            <person name="Alvarado L."/>
            <person name="Arachchi H.M."/>
            <person name="Berlin A."/>
            <person name="Brown A."/>
            <person name="Chapman S.B."/>
            <person name="Chen Z."/>
            <person name="Dunbar C."/>
            <person name="Freedman E."/>
            <person name="Gearin G."/>
            <person name="Gellesch M."/>
            <person name="Goldberg J."/>
            <person name="Griggs A."/>
            <person name="Gujja S."/>
            <person name="Heiman D."/>
            <person name="Howarth C."/>
            <person name="Larson L."/>
            <person name="Lui A."/>
            <person name="MacDonald P.J.P."/>
            <person name="Montmayeur A."/>
            <person name="Murphy C."/>
            <person name="Neiman D."/>
            <person name="Pearson M."/>
            <person name="Priest M."/>
            <person name="Roberts A."/>
            <person name="Saif S."/>
            <person name="Shea T."/>
            <person name="Shenoy N."/>
            <person name="Sisk P."/>
            <person name="Stolte C."/>
            <person name="Sykes S."/>
            <person name="Wortman J."/>
            <person name="Nusbaum C."/>
            <person name="Birren B."/>
        </authorList>
    </citation>
    <scope>NUCLEOTIDE SEQUENCE [LARGE SCALE GENOMIC DNA]</scope>
    <source>
        <strain evidence="7 8">ACC19a</strain>
    </source>
</reference>
<comment type="cofactor">
    <cofactor evidence="1">
        <name>FAD</name>
        <dbReference type="ChEBI" id="CHEBI:57692"/>
    </cofactor>
</comment>
<dbReference type="HOGENOM" id="CLU_042118_0_0_9"/>
<evidence type="ECO:0000313" key="8">
    <source>
        <dbReference type="Proteomes" id="UP000006437"/>
    </source>
</evidence>
<feature type="domain" description="UDP-galactopyranose mutase C-terminal" evidence="6">
    <location>
        <begin position="151"/>
        <end position="366"/>
    </location>
</feature>
<comment type="similarity">
    <text evidence="2">Belongs to the UDP-galactopyranose/dTDP-fucopyranose mutase family.</text>
</comment>